<evidence type="ECO:0000313" key="1">
    <source>
        <dbReference type="EMBL" id="CAG6759910.1"/>
    </source>
</evidence>
<dbReference type="AlphaFoldDB" id="A0A8D9A722"/>
<reference evidence="1" key="1">
    <citation type="submission" date="2021-05" db="EMBL/GenBank/DDBJ databases">
        <authorList>
            <person name="Alioto T."/>
            <person name="Alioto T."/>
            <person name="Gomez Garrido J."/>
        </authorList>
    </citation>
    <scope>NUCLEOTIDE SEQUENCE</scope>
</reference>
<organism evidence="1">
    <name type="scientific">Cacopsylla melanoneura</name>
    <dbReference type="NCBI Taxonomy" id="428564"/>
    <lineage>
        <taxon>Eukaryota</taxon>
        <taxon>Metazoa</taxon>
        <taxon>Ecdysozoa</taxon>
        <taxon>Arthropoda</taxon>
        <taxon>Hexapoda</taxon>
        <taxon>Insecta</taxon>
        <taxon>Pterygota</taxon>
        <taxon>Neoptera</taxon>
        <taxon>Paraneoptera</taxon>
        <taxon>Hemiptera</taxon>
        <taxon>Sternorrhyncha</taxon>
        <taxon>Psylloidea</taxon>
        <taxon>Psyllidae</taxon>
        <taxon>Psyllinae</taxon>
        <taxon>Cacopsylla</taxon>
    </lineage>
</organism>
<dbReference type="EMBL" id="HBUF01554309">
    <property type="protein sequence ID" value="CAG6759910.1"/>
    <property type="molecule type" value="Transcribed_RNA"/>
</dbReference>
<name>A0A8D9A722_9HEMI</name>
<protein>
    <submittedName>
        <fullName evidence="1">Uncharacterized protein</fullName>
    </submittedName>
</protein>
<proteinExistence type="predicted"/>
<sequence>MVVNISLFSPTLLNTSSFLTLSDHLIPSSLLHTHISKLSKYLSSFFLSVHVSAPYTPHVLTYLLYTKSSSSGSQHIISKIFSSLIFLPCSIVSGRGLPKVSGKSTATRELMIPIAPSILRNMRVCR</sequence>
<accession>A0A8D9A722</accession>